<feature type="region of interest" description="Disordered" evidence="1">
    <location>
        <begin position="1"/>
        <end position="109"/>
    </location>
</feature>
<proteinExistence type="predicted"/>
<evidence type="ECO:0000256" key="1">
    <source>
        <dbReference type="SAM" id="MobiDB-lite"/>
    </source>
</evidence>
<name>A0A5M6BT14_9TREE</name>
<organism evidence="2 3">
    <name type="scientific">Kwoniella shandongensis</name>
    <dbReference type="NCBI Taxonomy" id="1734106"/>
    <lineage>
        <taxon>Eukaryota</taxon>
        <taxon>Fungi</taxon>
        <taxon>Dikarya</taxon>
        <taxon>Basidiomycota</taxon>
        <taxon>Agaricomycotina</taxon>
        <taxon>Tremellomycetes</taxon>
        <taxon>Tremellales</taxon>
        <taxon>Cryptococcaceae</taxon>
        <taxon>Kwoniella</taxon>
    </lineage>
</organism>
<accession>A0A5M6BT14</accession>
<feature type="compositionally biased region" description="Polar residues" evidence="1">
    <location>
        <begin position="79"/>
        <end position="99"/>
    </location>
</feature>
<dbReference type="GeneID" id="43591740"/>
<feature type="compositionally biased region" description="Low complexity" evidence="1">
    <location>
        <begin position="209"/>
        <end position="221"/>
    </location>
</feature>
<feature type="compositionally biased region" description="Pro residues" evidence="1">
    <location>
        <begin position="253"/>
        <end position="268"/>
    </location>
</feature>
<feature type="compositionally biased region" description="Acidic residues" evidence="1">
    <location>
        <begin position="490"/>
        <end position="503"/>
    </location>
</feature>
<feature type="compositionally biased region" description="Basic and acidic residues" evidence="1">
    <location>
        <begin position="37"/>
        <end position="53"/>
    </location>
</feature>
<feature type="compositionally biased region" description="Low complexity" evidence="1">
    <location>
        <begin position="11"/>
        <end position="32"/>
    </location>
</feature>
<reference evidence="2" key="2">
    <citation type="submission" date="2024-01" db="EMBL/GenBank/DDBJ databases">
        <title>Comparative genomics of Cryptococcus and Kwoniella reveals pathogenesis evolution and contrasting modes of karyotype evolution via chromosome fusion or intercentromeric recombination.</title>
        <authorList>
            <person name="Coelho M.A."/>
            <person name="David-Palma M."/>
            <person name="Shea T."/>
            <person name="Bowers K."/>
            <person name="McGinley-Smith S."/>
            <person name="Mohammad A.W."/>
            <person name="Gnirke A."/>
            <person name="Yurkov A.M."/>
            <person name="Nowrousian M."/>
            <person name="Sun S."/>
            <person name="Cuomo C.A."/>
            <person name="Heitman J."/>
        </authorList>
    </citation>
    <scope>NUCLEOTIDE SEQUENCE</scope>
    <source>
        <strain evidence="2">CBS 12478</strain>
    </source>
</reference>
<feature type="compositionally biased region" description="Low complexity" evidence="1">
    <location>
        <begin position="405"/>
        <end position="452"/>
    </location>
</feature>
<dbReference type="EMBL" id="CP144063">
    <property type="protein sequence ID" value="WWD22548.1"/>
    <property type="molecule type" value="Genomic_DNA"/>
</dbReference>
<sequence length="570" mass="60548">MSSPTLLVHMPTSPLGSPRSSTSSGNPSGPLLTPLDELDKAASEMVITEREVKEDEVDDADLDPRSGPGPLDARHVFPSKQQIDLASLPGSSSRPSFTDFSFPPHSTFPDPVAIRRPPSHSPGEVVEEDVPFPTAGFSFGTCPSVAFLGTPTAEQGPFEYPEIASPKMAPIHVPIPSSSRESFALGMTHRRGSIVAHPVHHPVNPSPPSTRRSSTCSTITTLPSAGRRPSILHSSTIETTVPLVNPTSTLTPMSPPPTSSSPPLPSAPPSRRSSTLMFKQKPLPAPIPPSLLARRGSLPAAQLFGLPLGEQPNRTRASYSAGPHVTTTAELYNRRQSMASESGMSSGSAATVMEGDGPSRRGSMRLSNLASENRFPGARRGSIPFLHPFHPPSSLGENPVNRTGSFSSSSRSSFASSSRSSMSSISARNSIISSSTTSSSRYPAPSSPIYSPKRSTSLNDPVGQTSPTSAESRRPRHHSSHLSGLSSSEESNEDEEEEEEDELPTPAMSMLNANSVPSAPAFMDPWSNNTSTGTEMEARKLNIPLDTPPLETVLERPPLETIASDRTEKA</sequence>
<feature type="compositionally biased region" description="Polar residues" evidence="1">
    <location>
        <begin position="453"/>
        <end position="468"/>
    </location>
</feature>
<reference evidence="2" key="1">
    <citation type="submission" date="2017-08" db="EMBL/GenBank/DDBJ databases">
        <authorList>
            <person name="Cuomo C."/>
            <person name="Billmyre B."/>
            <person name="Heitman J."/>
        </authorList>
    </citation>
    <scope>NUCLEOTIDE SEQUENCE</scope>
    <source>
        <strain evidence="2">CBS 12478</strain>
    </source>
</reference>
<evidence type="ECO:0000313" key="3">
    <source>
        <dbReference type="Proteomes" id="UP000322225"/>
    </source>
</evidence>
<feature type="region of interest" description="Disordered" evidence="1">
    <location>
        <begin position="197"/>
        <end position="276"/>
    </location>
</feature>
<feature type="region of interest" description="Disordered" evidence="1">
    <location>
        <begin position="379"/>
        <end position="570"/>
    </location>
</feature>
<feature type="compositionally biased region" description="Basic and acidic residues" evidence="1">
    <location>
        <begin position="553"/>
        <end position="570"/>
    </location>
</feature>
<keyword evidence="3" id="KW-1185">Reference proteome</keyword>
<dbReference type="Proteomes" id="UP000322225">
    <property type="component" value="Chromosome 13"/>
</dbReference>
<feature type="region of interest" description="Disordered" evidence="1">
    <location>
        <begin position="337"/>
        <end position="364"/>
    </location>
</feature>
<dbReference type="RefSeq" id="XP_031858108.1">
    <property type="nucleotide sequence ID" value="XM_032007569.1"/>
</dbReference>
<dbReference type="KEGG" id="ksn:43591740"/>
<feature type="compositionally biased region" description="Low complexity" evidence="1">
    <location>
        <begin position="337"/>
        <end position="350"/>
    </location>
</feature>
<gene>
    <name evidence="2" type="ORF">CI109_107041</name>
</gene>
<protein>
    <submittedName>
        <fullName evidence="2">Uncharacterized protein</fullName>
    </submittedName>
</protein>
<evidence type="ECO:0000313" key="2">
    <source>
        <dbReference type="EMBL" id="WWD22548.1"/>
    </source>
</evidence>
<dbReference type="AlphaFoldDB" id="A0A5M6BT14"/>
<dbReference type="OrthoDB" id="2565076at2759"/>